<evidence type="ECO:0000313" key="2">
    <source>
        <dbReference type="Proteomes" id="UP000805193"/>
    </source>
</evidence>
<proteinExistence type="predicted"/>
<name>A0AC60PTP7_IXOPE</name>
<keyword evidence="2" id="KW-1185">Reference proteome</keyword>
<protein>
    <submittedName>
        <fullName evidence="1">Uncharacterized protein</fullName>
    </submittedName>
</protein>
<gene>
    <name evidence="1" type="ORF">HPB47_028406</name>
</gene>
<dbReference type="EMBL" id="JABSTQ010009980">
    <property type="protein sequence ID" value="KAG0424381.1"/>
    <property type="molecule type" value="Genomic_DNA"/>
</dbReference>
<comment type="caution">
    <text evidence="1">The sequence shown here is derived from an EMBL/GenBank/DDBJ whole genome shotgun (WGS) entry which is preliminary data.</text>
</comment>
<dbReference type="Proteomes" id="UP000805193">
    <property type="component" value="Unassembled WGS sequence"/>
</dbReference>
<organism evidence="1 2">
    <name type="scientific">Ixodes persulcatus</name>
    <name type="common">Taiga tick</name>
    <dbReference type="NCBI Taxonomy" id="34615"/>
    <lineage>
        <taxon>Eukaryota</taxon>
        <taxon>Metazoa</taxon>
        <taxon>Ecdysozoa</taxon>
        <taxon>Arthropoda</taxon>
        <taxon>Chelicerata</taxon>
        <taxon>Arachnida</taxon>
        <taxon>Acari</taxon>
        <taxon>Parasitiformes</taxon>
        <taxon>Ixodida</taxon>
        <taxon>Ixodoidea</taxon>
        <taxon>Ixodidae</taxon>
        <taxon>Ixodinae</taxon>
        <taxon>Ixodes</taxon>
    </lineage>
</organism>
<evidence type="ECO:0000313" key="1">
    <source>
        <dbReference type="EMBL" id="KAG0424381.1"/>
    </source>
</evidence>
<accession>A0AC60PTP7</accession>
<reference evidence="1 2" key="1">
    <citation type="journal article" date="2020" name="Cell">
        <title>Large-Scale Comparative Analyses of Tick Genomes Elucidate Their Genetic Diversity and Vector Capacities.</title>
        <authorList>
            <consortium name="Tick Genome and Microbiome Consortium (TIGMIC)"/>
            <person name="Jia N."/>
            <person name="Wang J."/>
            <person name="Shi W."/>
            <person name="Du L."/>
            <person name="Sun Y."/>
            <person name="Zhan W."/>
            <person name="Jiang J.F."/>
            <person name="Wang Q."/>
            <person name="Zhang B."/>
            <person name="Ji P."/>
            <person name="Bell-Sakyi L."/>
            <person name="Cui X.M."/>
            <person name="Yuan T.T."/>
            <person name="Jiang B.G."/>
            <person name="Yang W.F."/>
            <person name="Lam T.T."/>
            <person name="Chang Q.C."/>
            <person name="Ding S.J."/>
            <person name="Wang X.J."/>
            <person name="Zhu J.G."/>
            <person name="Ruan X.D."/>
            <person name="Zhao L."/>
            <person name="Wei J.T."/>
            <person name="Ye R.Z."/>
            <person name="Que T.C."/>
            <person name="Du C.H."/>
            <person name="Zhou Y.H."/>
            <person name="Cheng J.X."/>
            <person name="Dai P.F."/>
            <person name="Guo W.B."/>
            <person name="Han X.H."/>
            <person name="Huang E.J."/>
            <person name="Li L.F."/>
            <person name="Wei W."/>
            <person name="Gao Y.C."/>
            <person name="Liu J.Z."/>
            <person name="Shao H.Z."/>
            <person name="Wang X."/>
            <person name="Wang C.C."/>
            <person name="Yang T.C."/>
            <person name="Huo Q.B."/>
            <person name="Li W."/>
            <person name="Chen H.Y."/>
            <person name="Chen S.E."/>
            <person name="Zhou L.G."/>
            <person name="Ni X.B."/>
            <person name="Tian J.H."/>
            <person name="Sheng Y."/>
            <person name="Liu T."/>
            <person name="Pan Y.S."/>
            <person name="Xia L.Y."/>
            <person name="Li J."/>
            <person name="Zhao F."/>
            <person name="Cao W.C."/>
        </authorList>
    </citation>
    <scope>NUCLEOTIDE SEQUENCE [LARGE SCALE GENOMIC DNA]</scope>
    <source>
        <strain evidence="1">Iper-2018</strain>
    </source>
</reference>
<sequence length="439" mass="47944">MALVCCWCFFWALIINRCGGIVFITMISEMGASRELASWPFSLLGTVSQLVGLVWGALVKCFPVRTVAIAGSVLAASGILFCVVFYNVTAMIIGLGIITALGQGLMFPSLLVVLNTYFKRFRASGMGICYAGGTLVSLMFPPLLLHLHEAYGLRGTLLILSACSLHVTAGCLLANKPNDRPRLKSPAEEPLNTDQGSDGHDKAAKSKGALISMREELSFLKNVMYFVVVATGIVYTYNLNVFNVTIVDFAIGRGFSKWEAALLLPSYGTGDLLGRILSGQLSDRKILQRRHVMAASFLVLSASFVSLVYSRSLVMLGTTGLVFGMASGSIIILFTVLLVEYFGLEKLPMTIGFISLVIGLATLPRPLLIGHYRDRGKSYESLYVLLAAVSFGTCVVWVIDCHQRQPLDMEHQKHLLPGETQKDLFLKLGHRQRLSQSSR</sequence>